<proteinExistence type="predicted"/>
<protein>
    <submittedName>
        <fullName evidence="1">Uncharacterized protein</fullName>
    </submittedName>
</protein>
<organism evidence="1 2">
    <name type="scientific">Spirodela intermedia</name>
    <name type="common">Intermediate duckweed</name>
    <dbReference type="NCBI Taxonomy" id="51605"/>
    <lineage>
        <taxon>Eukaryota</taxon>
        <taxon>Viridiplantae</taxon>
        <taxon>Streptophyta</taxon>
        <taxon>Embryophyta</taxon>
        <taxon>Tracheophyta</taxon>
        <taxon>Spermatophyta</taxon>
        <taxon>Magnoliopsida</taxon>
        <taxon>Liliopsida</taxon>
        <taxon>Araceae</taxon>
        <taxon>Lemnoideae</taxon>
        <taxon>Spirodela</taxon>
    </lineage>
</organism>
<keyword evidence="2" id="KW-1185">Reference proteome</keyword>
<sequence length="57" mass="6114">MAVARGSLQLSRACARSPCVARSPTTVCNLPATLLSRSYRIRTSSLDLEVGNVCIFT</sequence>
<reference evidence="1" key="1">
    <citation type="submission" date="2020-02" db="EMBL/GenBank/DDBJ databases">
        <authorList>
            <person name="Scholz U."/>
            <person name="Mascher M."/>
            <person name="Fiebig A."/>
        </authorList>
    </citation>
    <scope>NUCLEOTIDE SEQUENCE</scope>
</reference>
<gene>
    <name evidence="1" type="ORF">SI8410_05007459</name>
</gene>
<evidence type="ECO:0000313" key="2">
    <source>
        <dbReference type="Proteomes" id="UP000663760"/>
    </source>
</evidence>
<dbReference type="AlphaFoldDB" id="A0A7I8KHS5"/>
<dbReference type="EMBL" id="LR746268">
    <property type="protein sequence ID" value="CAA7396796.1"/>
    <property type="molecule type" value="Genomic_DNA"/>
</dbReference>
<name>A0A7I8KHS5_SPIIN</name>
<dbReference type="OrthoDB" id="10555553at2759"/>
<accession>A0A7I8KHS5</accession>
<dbReference type="Proteomes" id="UP000663760">
    <property type="component" value="Chromosome 5"/>
</dbReference>
<evidence type="ECO:0000313" key="1">
    <source>
        <dbReference type="EMBL" id="CAA7396796.1"/>
    </source>
</evidence>